<evidence type="ECO:0000313" key="2">
    <source>
        <dbReference type="Proteomes" id="UP000054226"/>
    </source>
</evidence>
<keyword evidence="1" id="KW-0378">Hydrolase</keyword>
<evidence type="ECO:0000313" key="1">
    <source>
        <dbReference type="EMBL" id="EME61538.1"/>
    </source>
</evidence>
<sequence>MDEQRTASGLTTGRDPRTGARWVAVTRRHETRMALSRLVDKPDERPRLEGSVLDAGRRAGDGRAVTAFTEKVPFPMHQPGGLARH</sequence>
<dbReference type="RefSeq" id="WP_007029953.1">
    <property type="nucleotide sequence ID" value="NZ_AOHO01000045.1"/>
</dbReference>
<keyword evidence="2" id="KW-1185">Reference proteome</keyword>
<accession>M2ZKX2</accession>
<name>M2ZKX2_9PSEU</name>
<dbReference type="PATRIC" id="fig|1284240.4.peg.2071"/>
<reference evidence="1 2" key="1">
    <citation type="journal article" date="2013" name="Genome Announc.">
        <title>Draft Genome Sequence of Amycolatopsis decaplanina Strain DSM 44594T.</title>
        <authorList>
            <person name="Kaur N."/>
            <person name="Kumar S."/>
            <person name="Bala M."/>
            <person name="Raghava G.P."/>
            <person name="Mayilraj S."/>
        </authorList>
    </citation>
    <scope>NUCLEOTIDE SEQUENCE [LARGE SCALE GENOMIC DNA]</scope>
    <source>
        <strain evidence="1 2">DSM 44594</strain>
    </source>
</reference>
<organism evidence="1 2">
    <name type="scientific">Amycolatopsis decaplanina DSM 44594</name>
    <dbReference type="NCBI Taxonomy" id="1284240"/>
    <lineage>
        <taxon>Bacteria</taxon>
        <taxon>Bacillati</taxon>
        <taxon>Actinomycetota</taxon>
        <taxon>Actinomycetes</taxon>
        <taxon>Pseudonocardiales</taxon>
        <taxon>Pseudonocardiaceae</taxon>
        <taxon>Amycolatopsis</taxon>
    </lineage>
</organism>
<dbReference type="Proteomes" id="UP000054226">
    <property type="component" value="Unassembled WGS sequence"/>
</dbReference>
<dbReference type="EMBL" id="AOHO01000045">
    <property type="protein sequence ID" value="EME61538.1"/>
    <property type="molecule type" value="Genomic_DNA"/>
</dbReference>
<gene>
    <name evidence="1" type="ORF">H074_10215</name>
</gene>
<dbReference type="AlphaFoldDB" id="M2ZKX2"/>
<proteinExistence type="predicted"/>
<protein>
    <submittedName>
        <fullName evidence="1">Hydrolase</fullName>
    </submittedName>
</protein>
<dbReference type="GO" id="GO:0016787">
    <property type="term" value="F:hydrolase activity"/>
    <property type="evidence" value="ECO:0007669"/>
    <property type="project" value="UniProtKB-KW"/>
</dbReference>
<comment type="caution">
    <text evidence="1">The sequence shown here is derived from an EMBL/GenBank/DDBJ whole genome shotgun (WGS) entry which is preliminary data.</text>
</comment>